<accession>A0A9X2DV23</accession>
<evidence type="ECO:0000313" key="3">
    <source>
        <dbReference type="EMBL" id="MCM6761670.1"/>
    </source>
</evidence>
<dbReference type="RefSeq" id="WP_251944120.1">
    <property type="nucleotide sequence ID" value="NZ_JAMRYM010000009.1"/>
</dbReference>
<proteinExistence type="predicted"/>
<sequence>MRFTTKSRRSGMLLGAVAVAAALLAGPAITAQAYTPQGGVVYQLGNEPCLKGRGNCIVYPKSVQLPSGRIVAAFEKATVVDYPAPDSIGGAVGERMPIYKSDDNGDTWQPLTELGSPAELSSDPAMDKYSSNWTNPYFYVMPETVGDIAAGTLLLATVVSGEDEFYREQKAANPAWVPDNDGDRRDVSIALYASSNEGADWRFVNIIAAGGWQGGSAGAGGRNVSQANATRQQDPLWEPHLRVHQGKLLAYYSDENDYLDYDRATGVPIGTSDNATGRDDQSQILAHKTWDGRSASWSAPVVDVSGPSFSFDGRQHIGFARPGMTTVAPTNDGKWIMTFEYFGGGDNVRYKIADDPERFFADGDPDGTDISQLPVTPGSRPLATGGSPVLMHLPDGRIAYNAAGSGNVWVNDGASFGRWTEYQTPLGGGYSRNLQYDSETGRVLILQSAWGGPTEQPVIRHADVDFGRSAGEYYQLVNRRSGQVLGTNSNTTDAVIGNGDQPDVRAEAADSAANPATQLWHLTAKPAGGTTLLNKSGGRAATVWTGNAATGQRIGQWIDDRAEGQWNIVQVDGTHVRLQSRQNTSLFLTAASAGSPATLQASVADQSQEWRLVPQGQLAGNARLVNANSGLCADVLGASQSDRAAVNQWTCSGGVNQQWRVVPRGTNVALVNANSSKCLEVYGFSTQNGAAATQYSCNGGANQLWTRTVAADGTSTYRNAHSGLCLEVQNRSTVSGAALNQWTCNGGTNQKWRP</sequence>
<dbReference type="CDD" id="cd00161">
    <property type="entry name" value="beta-trefoil_Ricin-like"/>
    <property type="match status" value="3"/>
</dbReference>
<evidence type="ECO:0000313" key="4">
    <source>
        <dbReference type="Proteomes" id="UP001155240"/>
    </source>
</evidence>
<dbReference type="Pfam" id="PF14200">
    <property type="entry name" value="RicinB_lectin_2"/>
    <property type="match status" value="1"/>
</dbReference>
<dbReference type="InterPro" id="IPR036278">
    <property type="entry name" value="Sialidase_sf"/>
</dbReference>
<dbReference type="SUPFAM" id="SSF50939">
    <property type="entry name" value="Sialidases"/>
    <property type="match status" value="1"/>
</dbReference>
<dbReference type="PANTHER" id="PTHR38792">
    <property type="entry name" value="BNR/ASP-BOX REPEAT DOMAIN PROTEIN (AFU_ORTHOLOGUE AFUA_7G06430)-RELATED"/>
    <property type="match status" value="1"/>
</dbReference>
<dbReference type="Gene3D" id="2.120.10.10">
    <property type="match status" value="1"/>
</dbReference>
<dbReference type="Gene3D" id="2.80.10.50">
    <property type="match status" value="2"/>
</dbReference>
<keyword evidence="1" id="KW-0732">Signal</keyword>
<dbReference type="SUPFAM" id="SSF110296">
    <property type="entry name" value="Oligoxyloglucan reducing end-specific cellobiohydrolase"/>
    <property type="match status" value="1"/>
</dbReference>
<evidence type="ECO:0000259" key="2">
    <source>
        <dbReference type="SMART" id="SM00458"/>
    </source>
</evidence>
<reference evidence="3" key="1">
    <citation type="submission" date="2022-06" db="EMBL/GenBank/DDBJ databases">
        <title>Whole genome shotgun sequencing (WGS) of Rathayibacter sp. ZW T2_19, isolated from stored onions (Allium cepa).</title>
        <authorList>
            <person name="Stoll D.A."/>
            <person name="Huch M."/>
        </authorList>
    </citation>
    <scope>NUCLEOTIDE SEQUENCE</scope>
    <source>
        <strain evidence="3">ZW T2_19</strain>
    </source>
</reference>
<dbReference type="SMART" id="SM00458">
    <property type="entry name" value="RICIN"/>
    <property type="match status" value="1"/>
</dbReference>
<dbReference type="Pfam" id="PF00652">
    <property type="entry name" value="Ricin_B_lectin"/>
    <property type="match status" value="1"/>
</dbReference>
<feature type="domain" description="Ricin B lectin" evidence="2">
    <location>
        <begin position="619"/>
        <end position="754"/>
    </location>
</feature>
<dbReference type="InterPro" id="IPR000772">
    <property type="entry name" value="Ricin_B_lectin"/>
</dbReference>
<dbReference type="EMBL" id="JAMRYM010000009">
    <property type="protein sequence ID" value="MCM6761670.1"/>
    <property type="molecule type" value="Genomic_DNA"/>
</dbReference>
<dbReference type="Proteomes" id="UP001155240">
    <property type="component" value="Unassembled WGS sequence"/>
</dbReference>
<dbReference type="InterPro" id="IPR035992">
    <property type="entry name" value="Ricin_B-like_lectins"/>
</dbReference>
<gene>
    <name evidence="3" type="ORF">NB037_04485</name>
</gene>
<evidence type="ECO:0000256" key="1">
    <source>
        <dbReference type="SAM" id="SignalP"/>
    </source>
</evidence>
<feature type="chain" id="PRO_5040805566" evidence="1">
    <location>
        <begin position="34"/>
        <end position="754"/>
    </location>
</feature>
<dbReference type="AlphaFoldDB" id="A0A9X2DV23"/>
<feature type="signal peptide" evidence="1">
    <location>
        <begin position="1"/>
        <end position="33"/>
    </location>
</feature>
<name>A0A9X2DV23_9MICO</name>
<dbReference type="PROSITE" id="PS51318">
    <property type="entry name" value="TAT"/>
    <property type="match status" value="1"/>
</dbReference>
<dbReference type="InterPro" id="IPR006311">
    <property type="entry name" value="TAT_signal"/>
</dbReference>
<dbReference type="SUPFAM" id="SSF50370">
    <property type="entry name" value="Ricin B-like lectins"/>
    <property type="match status" value="2"/>
</dbReference>
<comment type="caution">
    <text evidence="3">The sequence shown here is derived from an EMBL/GenBank/DDBJ whole genome shotgun (WGS) entry which is preliminary data.</text>
</comment>
<protein>
    <submittedName>
        <fullName evidence="3">RICIN domain-containing protein</fullName>
    </submittedName>
</protein>
<organism evidence="3 4">
    <name type="scientific">Rathayibacter rubneri</name>
    <dbReference type="NCBI Taxonomy" id="2950106"/>
    <lineage>
        <taxon>Bacteria</taxon>
        <taxon>Bacillati</taxon>
        <taxon>Actinomycetota</taxon>
        <taxon>Actinomycetes</taxon>
        <taxon>Micrococcales</taxon>
        <taxon>Microbacteriaceae</taxon>
        <taxon>Rathayibacter</taxon>
    </lineage>
</organism>
<keyword evidence="4" id="KW-1185">Reference proteome</keyword>
<dbReference type="PROSITE" id="PS50231">
    <property type="entry name" value="RICIN_B_LECTIN"/>
    <property type="match status" value="1"/>
</dbReference>
<dbReference type="PANTHER" id="PTHR38792:SF3">
    <property type="entry name" value="BNR_ASP-BOX REPEAT DOMAIN PROTEIN (AFU_ORTHOLOGUE AFUA_7G06430)-RELATED"/>
    <property type="match status" value="1"/>
</dbReference>